<organism evidence="1">
    <name type="scientific">Solanum tuberosum</name>
    <name type="common">Potato</name>
    <dbReference type="NCBI Taxonomy" id="4113"/>
    <lineage>
        <taxon>Eukaryota</taxon>
        <taxon>Viridiplantae</taxon>
        <taxon>Streptophyta</taxon>
        <taxon>Embryophyta</taxon>
        <taxon>Tracheophyta</taxon>
        <taxon>Spermatophyta</taxon>
        <taxon>Magnoliopsida</taxon>
        <taxon>eudicotyledons</taxon>
        <taxon>Gunneridae</taxon>
        <taxon>Pentapetalae</taxon>
        <taxon>asterids</taxon>
        <taxon>lamiids</taxon>
        <taxon>Solanales</taxon>
        <taxon>Solanaceae</taxon>
        <taxon>Solanoideae</taxon>
        <taxon>Solaneae</taxon>
        <taxon>Solanum</taxon>
    </lineage>
</organism>
<gene>
    <name evidence="1" type="ORF">STB1_57t00019</name>
</gene>
<sequence length="207" mass="24642">MEMFGVGPTRKMHVKESTLDSNTHHIDWNDELNHEELPPLKTLKVVNSTNLYNLQRIEEDHPISSERRVRCEILTPHYSQTAIVRDDKEIEERTRLFSRIAESMRPIIDWQLEKNGIEEDWISKFKYFLERKTLKVVNSTNLYNLQQIEEDRPISSERRVRCEILTPHYSQTAIVREDKEIEERTRLFSTIAGSMRPIIVFCEEEDI</sequence>
<dbReference type="AlphaFoldDB" id="Q0KIJ1"/>
<accession>Q0KIJ1</accession>
<dbReference type="EMBL" id="AC151957">
    <property type="protein sequence ID" value="ABI34395.1"/>
    <property type="molecule type" value="Genomic_DNA"/>
</dbReference>
<proteinExistence type="predicted"/>
<name>Q0KIJ1_SOLTU</name>
<reference evidence="1" key="1">
    <citation type="submission" date="2004-10" db="EMBL/GenBank/DDBJ databases">
        <authorList>
            <person name="Buell R."/>
            <person name="Liu J."/>
            <person name="Childs K."/>
            <person name="Zaborsky J."/>
            <person name="Tallon L."/>
            <person name="Wirtz U."/>
            <person name="Wei F."/>
            <person name="Kuang H."/>
            <person name="Zhang P."/>
            <person name="Marano M."/>
            <person name="Baker B."/>
        </authorList>
    </citation>
    <scope>NUCLEOTIDE SEQUENCE</scope>
</reference>
<protein>
    <submittedName>
        <fullName evidence="1">Uncharacterized protein</fullName>
    </submittedName>
</protein>
<evidence type="ECO:0000313" key="1">
    <source>
        <dbReference type="EMBL" id="ABI34395.1"/>
    </source>
</evidence>
<reference evidence="1" key="2">
    <citation type="submission" date="2006-08" db="EMBL/GenBank/DDBJ databases">
        <authorList>
            <person name="Childs K."/>
        </authorList>
    </citation>
    <scope>NUCLEOTIDE SEQUENCE</scope>
</reference>